<evidence type="ECO:0000313" key="3">
    <source>
        <dbReference type="Proteomes" id="UP000244178"/>
    </source>
</evidence>
<feature type="domain" description="PIN" evidence="1">
    <location>
        <begin position="4"/>
        <end position="112"/>
    </location>
</feature>
<dbReference type="Pfam" id="PF01850">
    <property type="entry name" value="PIN"/>
    <property type="match status" value="1"/>
</dbReference>
<sequence length="125" mass="14134">MKDVLVDTSVWVEHFRKSNDTLEHLLQQDRILMHPMVLGEIACGTPPARTKTLSDLADLRHAQQPSLSEVMTFIEQNKLYGLGVGLVDMILLACTLMSRANLWTLDKRLFSLAERLGVAHQTKLH</sequence>
<dbReference type="EMBL" id="PYJM01000012">
    <property type="protein sequence ID" value="PUA41495.1"/>
    <property type="molecule type" value="Genomic_DNA"/>
</dbReference>
<dbReference type="InterPro" id="IPR029060">
    <property type="entry name" value="PIN-like_dom_sf"/>
</dbReference>
<dbReference type="InterPro" id="IPR002716">
    <property type="entry name" value="PIN_dom"/>
</dbReference>
<dbReference type="Proteomes" id="UP000244178">
    <property type="component" value="Unassembled WGS sequence"/>
</dbReference>
<dbReference type="AlphaFoldDB" id="A0A2T6GBG6"/>
<comment type="caution">
    <text evidence="2">The sequence shown here is derived from an EMBL/GenBank/DDBJ whole genome shotgun (WGS) entry which is preliminary data.</text>
</comment>
<dbReference type="RefSeq" id="WP_108546397.1">
    <property type="nucleotide sequence ID" value="NZ_PYJM01000012.1"/>
</dbReference>
<reference evidence="2 3" key="1">
    <citation type="submission" date="2018-03" db="EMBL/GenBank/DDBJ databases">
        <title>Draft genome sequence of the plant growth promoting rhizobacterium Pseudomonas protegens strain BNJ-SS-45 isolated from wheat (Triticum aestivum) rhizosphere.</title>
        <authorList>
            <person name="Bajpai A."/>
            <person name="Shende K."/>
            <person name="Meena N."/>
            <person name="Upadhyayula S.R."/>
            <person name="Suravajhala P."/>
            <person name="Medicherla K.M."/>
            <person name="Johri B.N."/>
        </authorList>
    </citation>
    <scope>NUCLEOTIDE SEQUENCE [LARGE SCALE GENOMIC DNA]</scope>
    <source>
        <strain evidence="2 3">BNJ-SS-45</strain>
    </source>
</reference>
<dbReference type="Gene3D" id="3.40.50.1010">
    <property type="entry name" value="5'-nuclease"/>
    <property type="match status" value="1"/>
</dbReference>
<evidence type="ECO:0000313" key="2">
    <source>
        <dbReference type="EMBL" id="PUA41495.1"/>
    </source>
</evidence>
<evidence type="ECO:0000259" key="1">
    <source>
        <dbReference type="Pfam" id="PF01850"/>
    </source>
</evidence>
<protein>
    <submittedName>
        <fullName evidence="2">PIN domain nuclease</fullName>
    </submittedName>
</protein>
<name>A0A2T6GBG6_9PSED</name>
<proteinExistence type="predicted"/>
<accession>A0A2T6GBG6</accession>
<dbReference type="SUPFAM" id="SSF88723">
    <property type="entry name" value="PIN domain-like"/>
    <property type="match status" value="1"/>
</dbReference>
<gene>
    <name evidence="2" type="ORF">C5U62_31500</name>
</gene>
<organism evidence="2 3">
    <name type="scientific">Pseudomonas protegens</name>
    <dbReference type="NCBI Taxonomy" id="380021"/>
    <lineage>
        <taxon>Bacteria</taxon>
        <taxon>Pseudomonadati</taxon>
        <taxon>Pseudomonadota</taxon>
        <taxon>Gammaproteobacteria</taxon>
        <taxon>Pseudomonadales</taxon>
        <taxon>Pseudomonadaceae</taxon>
        <taxon>Pseudomonas</taxon>
    </lineage>
</organism>